<dbReference type="PANTHER" id="PTHR34818:SF1">
    <property type="entry name" value="PROTEIN BLI-3"/>
    <property type="match status" value="1"/>
</dbReference>
<dbReference type="InterPro" id="IPR038725">
    <property type="entry name" value="YdaG_split_barrel_FMN-bd"/>
</dbReference>
<dbReference type="RefSeq" id="WP_149074144.1">
    <property type="nucleotide sequence ID" value="NZ_CP043329.1"/>
</dbReference>
<evidence type="ECO:0000313" key="3">
    <source>
        <dbReference type="Proteomes" id="UP000323653"/>
    </source>
</evidence>
<organism evidence="2 3">
    <name type="scientific">Pedobacter aquae</name>
    <dbReference type="NCBI Taxonomy" id="2605747"/>
    <lineage>
        <taxon>Bacteria</taxon>
        <taxon>Pseudomonadati</taxon>
        <taxon>Bacteroidota</taxon>
        <taxon>Sphingobacteriia</taxon>
        <taxon>Sphingobacteriales</taxon>
        <taxon>Sphingobacteriaceae</taxon>
        <taxon>Pedobacter</taxon>
    </lineage>
</organism>
<accession>A0A5C0VEI1</accession>
<evidence type="ECO:0000259" key="1">
    <source>
        <dbReference type="Pfam" id="PF16242"/>
    </source>
</evidence>
<evidence type="ECO:0000313" key="2">
    <source>
        <dbReference type="EMBL" id="QEK51088.1"/>
    </source>
</evidence>
<dbReference type="AlphaFoldDB" id="A0A5C0VEI1"/>
<keyword evidence="3" id="KW-1185">Reference proteome</keyword>
<dbReference type="EMBL" id="CP043329">
    <property type="protein sequence ID" value="QEK51088.1"/>
    <property type="molecule type" value="Genomic_DNA"/>
</dbReference>
<dbReference type="InterPro" id="IPR012349">
    <property type="entry name" value="Split_barrel_FMN-bd"/>
</dbReference>
<dbReference type="Proteomes" id="UP000323653">
    <property type="component" value="Chromosome"/>
</dbReference>
<dbReference type="PANTHER" id="PTHR34818">
    <property type="entry name" value="PROTEIN BLI-3"/>
    <property type="match status" value="1"/>
</dbReference>
<dbReference type="Gene3D" id="2.30.110.10">
    <property type="entry name" value="Electron Transport, Fmn-binding Protein, Chain A"/>
    <property type="match status" value="1"/>
</dbReference>
<dbReference type="KEGG" id="pej:FYC62_04920"/>
<name>A0A5C0VEI1_9SPHI</name>
<dbReference type="InterPro" id="IPR052917">
    <property type="entry name" value="Stress-Dev_Protein"/>
</dbReference>
<proteinExistence type="predicted"/>
<dbReference type="SUPFAM" id="SSF50475">
    <property type="entry name" value="FMN-binding split barrel"/>
    <property type="match status" value="1"/>
</dbReference>
<gene>
    <name evidence="2" type="ORF">FYC62_04920</name>
</gene>
<protein>
    <submittedName>
        <fullName evidence="2">Pyridoxamine 5'-phosphate oxidase family protein</fullName>
    </submittedName>
</protein>
<dbReference type="Pfam" id="PF16242">
    <property type="entry name" value="Pyrid_ox_like"/>
    <property type="match status" value="1"/>
</dbReference>
<reference evidence="2 3" key="1">
    <citation type="submission" date="2019-08" db="EMBL/GenBank/DDBJ databases">
        <title>Pedobacter sp. nov., isolated from Han river, South Korea.</title>
        <authorList>
            <person name="Lee D.-H."/>
            <person name="Kim Y.-S."/>
            <person name="Hwang E.-M."/>
            <person name="Le Tran T.C."/>
            <person name="Cha C.-J."/>
        </authorList>
    </citation>
    <scope>NUCLEOTIDE SEQUENCE [LARGE SCALE GENOMIC DNA]</scope>
    <source>
        <strain evidence="2 3">CJ43</strain>
    </source>
</reference>
<sequence length="177" mass="19954">MENQQASENNHTQSLSGKEAIAKLTELAEGAKTCFFCTSIKTGLPLTASPMELLKVDNEGNLWFMSTKDSQRNQELQTDPFTHLFFQEHQHAGFLNVYGISEIILDKAKIEELWKPLHKVWFQEGVDDPNISLIKVVPTQSYYWDTKNGQVVAFAKMALSLVTGKTMDDSVEGKLEL</sequence>
<feature type="domain" description="General stress protein FMN-binding split barrel" evidence="1">
    <location>
        <begin position="19"/>
        <end position="168"/>
    </location>
</feature>